<reference evidence="2" key="1">
    <citation type="journal article" date="2013" name="Environ. Microbiol.">
        <title>Seasonally variable intestinal metagenomes of the red palm weevil (Rhynchophorus ferrugineus).</title>
        <authorList>
            <person name="Jia S."/>
            <person name="Zhang X."/>
            <person name="Zhang G."/>
            <person name="Yin A."/>
            <person name="Zhang S."/>
            <person name="Li F."/>
            <person name="Wang L."/>
            <person name="Zhao D."/>
            <person name="Yun Q."/>
            <person name="Tala"/>
            <person name="Wang J."/>
            <person name="Sun G."/>
            <person name="Baabdullah M."/>
            <person name="Yu X."/>
            <person name="Hu S."/>
            <person name="Al-Mssallem I.S."/>
            <person name="Yu J."/>
        </authorList>
    </citation>
    <scope>NUCLEOTIDE SEQUENCE</scope>
</reference>
<accession>A0A060C4C3</accession>
<proteinExistence type="predicted"/>
<dbReference type="Pfam" id="PF20434">
    <property type="entry name" value="BD-FAE"/>
    <property type="match status" value="1"/>
</dbReference>
<dbReference type="InterPro" id="IPR029058">
    <property type="entry name" value="AB_hydrolase_fold"/>
</dbReference>
<evidence type="ECO:0000259" key="1">
    <source>
        <dbReference type="Pfam" id="PF20434"/>
    </source>
</evidence>
<dbReference type="Gene3D" id="3.40.50.1820">
    <property type="entry name" value="alpha/beta hydrolase"/>
    <property type="match status" value="1"/>
</dbReference>
<name>A0A060C4C3_9BACT</name>
<organism evidence="2">
    <name type="scientific">uncultured Dyadobacter sp</name>
    <dbReference type="NCBI Taxonomy" id="443075"/>
    <lineage>
        <taxon>Bacteria</taxon>
        <taxon>Pseudomonadati</taxon>
        <taxon>Bacteroidota</taxon>
        <taxon>Cytophagia</taxon>
        <taxon>Cytophagales</taxon>
        <taxon>Spirosomataceae</taxon>
        <taxon>Dyadobacter</taxon>
        <taxon>environmental samples</taxon>
    </lineage>
</organism>
<dbReference type="SUPFAM" id="SSF53474">
    <property type="entry name" value="alpha/beta-Hydrolases"/>
    <property type="match status" value="1"/>
</dbReference>
<protein>
    <submittedName>
        <fullName evidence="2">CAZy families CE8 protein</fullName>
    </submittedName>
</protein>
<sequence length="97" mass="10906">MPSVYLKAGYTISRDTSYTTYSAYLKIKKHYPDIRIVSPKEDANLKAEENVIYKAFADSGRPLRLDIYRPANQKKYPAVLMVHGGGWSSGDKSMGKS</sequence>
<evidence type="ECO:0000313" key="2">
    <source>
        <dbReference type="EMBL" id="AIA87611.1"/>
    </source>
</evidence>
<dbReference type="AlphaFoldDB" id="A0A060C4C3"/>
<dbReference type="EMBL" id="KF120338">
    <property type="protein sequence ID" value="AIA87611.1"/>
    <property type="molecule type" value="Genomic_DNA"/>
</dbReference>
<dbReference type="InterPro" id="IPR049492">
    <property type="entry name" value="BD-FAE-like_dom"/>
</dbReference>
<feature type="domain" description="BD-FAE-like" evidence="1">
    <location>
        <begin position="65"/>
        <end position="93"/>
    </location>
</feature>
<feature type="non-terminal residue" evidence="2">
    <location>
        <position position="97"/>
    </location>
</feature>